<sequence length="98" mass="11550">MDLNYEWELVQVNKSDMALQAVSRNDTWKLKDVLADTYQISRYFRHYAPTIIKIKKEIFGTENNSIGKLVKEMDEEEIHRWMVGRCQALRGDLAKESV</sequence>
<keyword evidence="2" id="KW-1185">Reference proteome</keyword>
<comment type="caution">
    <text evidence="1">The sequence shown here is derived from an EMBL/GenBank/DDBJ whole genome shotgun (WGS) entry which is preliminary data.</text>
</comment>
<dbReference type="AlphaFoldDB" id="A0A3A9KJG7"/>
<proteinExistence type="predicted"/>
<dbReference type="RefSeq" id="WP_110935714.1">
    <property type="nucleotide sequence ID" value="NZ_KZ614146.1"/>
</dbReference>
<gene>
    <name evidence="1" type="ORF">CR203_22840</name>
</gene>
<evidence type="ECO:0000313" key="2">
    <source>
        <dbReference type="Proteomes" id="UP000281498"/>
    </source>
</evidence>
<name>A0A3A9KJG7_9BACI</name>
<accession>A0A3A9KJG7</accession>
<reference evidence="1 2" key="1">
    <citation type="submission" date="2017-10" db="EMBL/GenBank/DDBJ databases">
        <title>Bacillus sp. nov., a halophilic bacterium isolated from a Keqin Lake.</title>
        <authorList>
            <person name="Wang H."/>
        </authorList>
    </citation>
    <scope>NUCLEOTIDE SEQUENCE [LARGE SCALE GENOMIC DNA]</scope>
    <source>
        <strain evidence="1 2">KCTC 13187</strain>
    </source>
</reference>
<evidence type="ECO:0000313" key="1">
    <source>
        <dbReference type="EMBL" id="RKL65036.1"/>
    </source>
</evidence>
<dbReference type="EMBL" id="PDOE01000024">
    <property type="protein sequence ID" value="RKL65036.1"/>
    <property type="molecule type" value="Genomic_DNA"/>
</dbReference>
<dbReference type="Proteomes" id="UP000281498">
    <property type="component" value="Unassembled WGS sequence"/>
</dbReference>
<organism evidence="1 2">
    <name type="scientific">Salipaludibacillus neizhouensis</name>
    <dbReference type="NCBI Taxonomy" id="885475"/>
    <lineage>
        <taxon>Bacteria</taxon>
        <taxon>Bacillati</taxon>
        <taxon>Bacillota</taxon>
        <taxon>Bacilli</taxon>
        <taxon>Bacillales</taxon>
        <taxon>Bacillaceae</taxon>
    </lineage>
</organism>
<protein>
    <submittedName>
        <fullName evidence="1">Uncharacterized protein</fullName>
    </submittedName>
</protein>